<keyword evidence="3" id="KW-1185">Reference proteome</keyword>
<dbReference type="Pfam" id="PF20091">
    <property type="entry name" value="Abhydrolase_10"/>
    <property type="match status" value="1"/>
</dbReference>
<comment type="caution">
    <text evidence="2">The sequence shown here is derived from an EMBL/GenBank/DDBJ whole genome shotgun (WGS) entry which is preliminary data.</text>
</comment>
<dbReference type="AlphaFoldDB" id="A0A3S2YA30"/>
<gene>
    <name evidence="2" type="ORF">EOE18_07885</name>
</gene>
<dbReference type="InterPro" id="IPR045394">
    <property type="entry name" value="Abhydrolase_dom"/>
</dbReference>
<proteinExistence type="predicted"/>
<dbReference type="SUPFAM" id="SSF53474">
    <property type="entry name" value="alpha/beta-Hydrolases"/>
    <property type="match status" value="1"/>
</dbReference>
<reference evidence="2 3" key="1">
    <citation type="submission" date="2019-01" db="EMBL/GenBank/DDBJ databases">
        <authorList>
            <person name="Chen W.-M."/>
        </authorList>
    </citation>
    <scope>NUCLEOTIDE SEQUENCE [LARGE SCALE GENOMIC DNA]</scope>
    <source>
        <strain evidence="2 3">FSY-9</strain>
    </source>
</reference>
<dbReference type="Proteomes" id="UP000282837">
    <property type="component" value="Unassembled WGS sequence"/>
</dbReference>
<feature type="domain" description="Alpha/beta hydrolase" evidence="1">
    <location>
        <begin position="18"/>
        <end position="472"/>
    </location>
</feature>
<dbReference type="InterPro" id="IPR029058">
    <property type="entry name" value="AB_hydrolase_fold"/>
</dbReference>
<accession>A0A3S2YA30</accession>
<evidence type="ECO:0000259" key="1">
    <source>
        <dbReference type="Pfam" id="PF20091"/>
    </source>
</evidence>
<evidence type="ECO:0000313" key="3">
    <source>
        <dbReference type="Proteomes" id="UP000282837"/>
    </source>
</evidence>
<evidence type="ECO:0000313" key="2">
    <source>
        <dbReference type="EMBL" id="RVU05879.1"/>
    </source>
</evidence>
<protein>
    <recommendedName>
        <fullName evidence="1">Alpha/beta hydrolase domain-containing protein</fullName>
    </recommendedName>
</protein>
<dbReference type="EMBL" id="SACO01000004">
    <property type="protein sequence ID" value="RVU05879.1"/>
    <property type="molecule type" value="Genomic_DNA"/>
</dbReference>
<dbReference type="Gene3D" id="3.40.50.1820">
    <property type="entry name" value="alpha/beta hydrolase"/>
    <property type="match status" value="1"/>
</dbReference>
<name>A0A3S2YA30_9SPHN</name>
<organism evidence="2 3">
    <name type="scientific">Novosphingobium umbonatum</name>
    <dbReference type="NCBI Taxonomy" id="1908524"/>
    <lineage>
        <taxon>Bacteria</taxon>
        <taxon>Pseudomonadati</taxon>
        <taxon>Pseudomonadota</taxon>
        <taxon>Alphaproteobacteria</taxon>
        <taxon>Sphingomonadales</taxon>
        <taxon>Sphingomonadaceae</taxon>
        <taxon>Novosphingobium</taxon>
    </lineage>
</organism>
<sequence length="889" mass="94963">MASVLMAAPAAAQPLHWSAPIAQTAKSRIFAPLVLEGTKEAQALARAGYVQEEYFVSGTGAIYGEKEDGSLAVRQGQVPYHTRIVLIRPRDPKRFNGIVHFALQHPNLAGTQWGRIDSLVLRSGAVYAVAINGSDAPSRKASTPAVPVATTDLPQWFDAKRYAAFNIPKDDGIRWDIIGQITSALRDPAKGSPLAGWKVRRVYGSGWSFLGSQWRSWINFGFHDLYRRRDGSPVIDGYLIGISAGAVDAGHVPLNSTDPVKNRHEQKLRVIDSPVIELTSEMEAITNIYPLREESDAAKGGYRIYELGGVSHGDSGVSGQVRPSTWQLLDRRHGGVEPVPVCSVEDTDSPMRDVAQAALVNLDRWVSEGLPAPRASRMQVVGKDYARDAFGNPLGGIRVAQLDVPLVRYGEAQASACGGKVPRRNLKRLPVDASLIAQTYPGGRGDYLARFDARVDSLVRERWLLAADAAEEKRAARRYADQAFGPSRGDGPASAEGVLNNGAKWASEVPANWNGTLLVWGRGYSAKLGAPELAPANAKPLLLEKGYALLASDYGAAGWSLAEAVPAQTQAIAAFAKTYGKPKTTIAWGNSMGGLVTTALAEQGRPVVDGAIAFCPSIGGAVGMMNMALDGAYALQQLLGRDAGLQLTGVSDDRANGQRAESVVQAALATAQGRARLALAGVLSGIPGWTRRDSPRPAQGDVEAQVDEIGASFTFGTFLPRVDQEQRAGGAFSWNKGVDYTAQLALSGRRAFVEALYAKAGLDLKADLARLNGGARVSAKPAAVRYMMEHYTPNARPMVPLLSVQAIGDGATSPSLQRAYQEAADPAMFSTLWLAQAGHCGFSGEVLVASLRQLEQRLADGIWGNPATGFVAHQPAPMLRPCVRGRNCR</sequence>